<keyword evidence="4" id="KW-1185">Reference proteome</keyword>
<name>Q9K744_HALH5</name>
<dbReference type="PIR" id="A84091">
    <property type="entry name" value="A84091"/>
</dbReference>
<feature type="compositionally biased region" description="Basic and acidic residues" evidence="2">
    <location>
        <begin position="208"/>
        <end position="219"/>
    </location>
</feature>
<feature type="compositionally biased region" description="Basic and acidic residues" evidence="2">
    <location>
        <begin position="59"/>
        <end position="73"/>
    </location>
</feature>
<reference evidence="3 4" key="1">
    <citation type="journal article" date="2000" name="Nucleic Acids Res.">
        <title>Complete genome sequence of the alkaliphilic bacterium Bacillus halodurans and genomic sequence comparison with Bacillus subtilis.</title>
        <authorList>
            <person name="Takami H."/>
            <person name="Nakasone K."/>
            <person name="Takaki Y."/>
            <person name="Maeno G."/>
            <person name="Sasaki R."/>
            <person name="Masui N."/>
            <person name="Fuji F."/>
            <person name="Hirama C."/>
            <person name="Nakamura Y."/>
            <person name="Ogasawara N."/>
            <person name="Kuhara S."/>
            <person name="Horikoshi K."/>
        </authorList>
    </citation>
    <scope>NUCLEOTIDE SEQUENCE [LARGE SCALE GENOMIC DNA]</scope>
    <source>
        <strain evidence="4">ATCC BAA-125 / DSM 18197 / FERM 7344 / JCM 9153 / C-125</strain>
    </source>
</reference>
<sequence length="239" mass="27339">MTIFMNEIDEKKDSLLKMDLQFFAQGDNPGADKPGHDVHDGDNGGVNPGAEPEPYAGEGDDKTNKKPNKTERLFTQEEVNRIVKDRLARALKDKEEAIKEAEKLAKMNAEQKREYELEKLRRENEQLKKAQMRYELGREATKMLGEAGIMADDDVLSFVVRDDAEQTQEAVKTFISLVDKLADMRMKEKLKGRPPKKDGQQGGFKNPFSKEHFNLTEQGRLLRTDPELYKRLKAQAKNQ</sequence>
<dbReference type="EMBL" id="BA000004">
    <property type="protein sequence ID" value="BAB07248.1"/>
    <property type="molecule type" value="Genomic_DNA"/>
</dbReference>
<accession>Q9K744</accession>
<feature type="region of interest" description="Disordered" evidence="2">
    <location>
        <begin position="24"/>
        <end position="73"/>
    </location>
</feature>
<dbReference type="Pfam" id="PF14265">
    <property type="entry name" value="DUF4355"/>
    <property type="match status" value="1"/>
</dbReference>
<evidence type="ECO:0000256" key="1">
    <source>
        <dbReference type="SAM" id="Coils"/>
    </source>
</evidence>
<organism evidence="3 4">
    <name type="scientific">Halalkalibacterium halodurans (strain ATCC BAA-125 / DSM 18197 / FERM 7344 / JCM 9153 / C-125)</name>
    <name type="common">Bacillus halodurans</name>
    <dbReference type="NCBI Taxonomy" id="272558"/>
    <lineage>
        <taxon>Bacteria</taxon>
        <taxon>Bacillati</taxon>
        <taxon>Bacillota</taxon>
        <taxon>Bacilli</taxon>
        <taxon>Bacillales</taxon>
        <taxon>Bacillaceae</taxon>
        <taxon>Halalkalibacterium (ex Joshi et al. 2022)</taxon>
    </lineage>
</organism>
<dbReference type="AlphaFoldDB" id="Q9K744"/>
<evidence type="ECO:0000256" key="2">
    <source>
        <dbReference type="SAM" id="MobiDB-lite"/>
    </source>
</evidence>
<protein>
    <submittedName>
        <fullName evidence="3">BH3529 protein</fullName>
    </submittedName>
</protein>
<dbReference type="OrthoDB" id="2365850at2"/>
<feature type="compositionally biased region" description="Basic and acidic residues" evidence="2">
    <location>
        <begin position="33"/>
        <end position="42"/>
    </location>
</feature>
<dbReference type="RefSeq" id="WP_010899658.1">
    <property type="nucleotide sequence ID" value="NC_002570.2"/>
</dbReference>
<keyword evidence="1" id="KW-0175">Coiled coil</keyword>
<dbReference type="STRING" id="272558.gene:10729442"/>
<gene>
    <name evidence="3" type="ordered locus">BH3529</name>
</gene>
<feature type="compositionally biased region" description="Basic and acidic residues" evidence="2">
    <location>
        <begin position="186"/>
        <end position="199"/>
    </location>
</feature>
<dbReference type="eggNOG" id="ENOG5032YZX">
    <property type="taxonomic scope" value="Bacteria"/>
</dbReference>
<dbReference type="KEGG" id="bha:BH3529"/>
<evidence type="ECO:0000313" key="3">
    <source>
        <dbReference type="EMBL" id="BAB07248.1"/>
    </source>
</evidence>
<dbReference type="Proteomes" id="UP000001258">
    <property type="component" value="Chromosome"/>
</dbReference>
<feature type="region of interest" description="Disordered" evidence="2">
    <location>
        <begin position="186"/>
        <end position="219"/>
    </location>
</feature>
<dbReference type="HOGENOM" id="CLU_098300_1_0_9"/>
<feature type="coiled-coil region" evidence="1">
    <location>
        <begin position="80"/>
        <end position="140"/>
    </location>
</feature>
<dbReference type="InterPro" id="IPR025580">
    <property type="entry name" value="Gp46"/>
</dbReference>
<evidence type="ECO:0000313" key="4">
    <source>
        <dbReference type="Proteomes" id="UP000001258"/>
    </source>
</evidence>
<proteinExistence type="predicted"/>